<keyword evidence="3" id="KW-1003">Cell membrane</keyword>
<dbReference type="AlphaFoldDB" id="A0A0P1II39"/>
<sequence length="278" mass="29950">MGAQSNAAPIIIKKKRVSGGDGHHGGAWKVAYADFVTAMMAFFMLMWLLNATTEKQRKGLADYFSPTIPVNPVSGGGDGAFGGNNMFSEVTMVMDGSGATKRHPTIARQARGSIGVNPDGGKEMSEDFSTLEAQLLGHTGESMVSDKVLKHIVTRVTDEGLVVELFDTEDQLLFESGTDEPTPMMRALALLVTRSSDLVTNAVSVEGHVSASPVVLAQDPSWDVSTSRAQVVRQLLEDKGFAGSRLDRVTGHGDRELADENPMAVRNNRIEIIFLRDT</sequence>
<evidence type="ECO:0000259" key="9">
    <source>
        <dbReference type="Pfam" id="PF13677"/>
    </source>
</evidence>
<dbReference type="RefSeq" id="WP_058282314.1">
    <property type="nucleotide sequence ID" value="NZ_CYUD01000007.1"/>
</dbReference>
<dbReference type="EMBL" id="CYUD01000007">
    <property type="protein sequence ID" value="CUK02922.1"/>
    <property type="molecule type" value="Genomic_DNA"/>
</dbReference>
<dbReference type="Gene3D" id="3.30.1330.60">
    <property type="entry name" value="OmpA-like domain"/>
    <property type="match status" value="1"/>
</dbReference>
<dbReference type="Pfam" id="PF13677">
    <property type="entry name" value="MotB_plug"/>
    <property type="match status" value="1"/>
</dbReference>
<keyword evidence="4 7" id="KW-0812">Transmembrane</keyword>
<dbReference type="PANTHER" id="PTHR30329">
    <property type="entry name" value="STATOR ELEMENT OF FLAGELLAR MOTOR COMPLEX"/>
    <property type="match status" value="1"/>
</dbReference>
<feature type="domain" description="OmpA-like" evidence="8">
    <location>
        <begin position="186"/>
        <end position="269"/>
    </location>
</feature>
<accession>A0A0P1II39</accession>
<dbReference type="Pfam" id="PF00691">
    <property type="entry name" value="OmpA"/>
    <property type="match status" value="1"/>
</dbReference>
<evidence type="ECO:0000313" key="11">
    <source>
        <dbReference type="Proteomes" id="UP000051260"/>
    </source>
</evidence>
<dbReference type="InterPro" id="IPR006665">
    <property type="entry name" value="OmpA-like"/>
</dbReference>
<dbReference type="GO" id="GO:0005886">
    <property type="term" value="C:plasma membrane"/>
    <property type="evidence" value="ECO:0007669"/>
    <property type="project" value="UniProtKB-SubCell"/>
</dbReference>
<dbReference type="InterPro" id="IPR025713">
    <property type="entry name" value="MotB-like_N_dom"/>
</dbReference>
<evidence type="ECO:0000256" key="6">
    <source>
        <dbReference type="ARBA" id="ARBA00023136"/>
    </source>
</evidence>
<dbReference type="InterPro" id="IPR050330">
    <property type="entry name" value="Bact_OuterMem_StrucFunc"/>
</dbReference>
<evidence type="ECO:0000256" key="3">
    <source>
        <dbReference type="ARBA" id="ARBA00022475"/>
    </source>
</evidence>
<evidence type="ECO:0000256" key="1">
    <source>
        <dbReference type="ARBA" id="ARBA00004162"/>
    </source>
</evidence>
<dbReference type="STRING" id="1715692.RUE5091_02428"/>
<comment type="subcellular location">
    <subcellularLocation>
        <location evidence="1">Cell membrane</location>
        <topology evidence="1">Single-pass membrane protein</topology>
    </subcellularLocation>
</comment>
<keyword evidence="5 7" id="KW-1133">Transmembrane helix</keyword>
<feature type="domain" description="Motility protein B-like N-terminal" evidence="9">
    <location>
        <begin position="13"/>
        <end position="66"/>
    </location>
</feature>
<dbReference type="PANTHER" id="PTHR30329:SF21">
    <property type="entry name" value="LIPOPROTEIN YIAD-RELATED"/>
    <property type="match status" value="1"/>
</dbReference>
<keyword evidence="6 7" id="KW-0472">Membrane</keyword>
<feature type="transmembrane region" description="Helical" evidence="7">
    <location>
        <begin position="30"/>
        <end position="49"/>
    </location>
</feature>
<evidence type="ECO:0000256" key="2">
    <source>
        <dbReference type="ARBA" id="ARBA00008914"/>
    </source>
</evidence>
<dbReference type="InterPro" id="IPR036737">
    <property type="entry name" value="OmpA-like_sf"/>
</dbReference>
<evidence type="ECO:0000256" key="4">
    <source>
        <dbReference type="ARBA" id="ARBA00022692"/>
    </source>
</evidence>
<evidence type="ECO:0000259" key="8">
    <source>
        <dbReference type="Pfam" id="PF00691"/>
    </source>
</evidence>
<organism evidence="10 11">
    <name type="scientific">Ruegeria denitrificans</name>
    <dbReference type="NCBI Taxonomy" id="1715692"/>
    <lineage>
        <taxon>Bacteria</taxon>
        <taxon>Pseudomonadati</taxon>
        <taxon>Pseudomonadota</taxon>
        <taxon>Alphaproteobacteria</taxon>
        <taxon>Rhodobacterales</taxon>
        <taxon>Roseobacteraceae</taxon>
        <taxon>Ruegeria</taxon>
    </lineage>
</organism>
<dbReference type="OrthoDB" id="7170686at2"/>
<evidence type="ECO:0000313" key="10">
    <source>
        <dbReference type="EMBL" id="CUK02922.1"/>
    </source>
</evidence>
<comment type="similarity">
    <text evidence="2">Belongs to the MotB family.</text>
</comment>
<evidence type="ECO:0000256" key="7">
    <source>
        <dbReference type="SAM" id="Phobius"/>
    </source>
</evidence>
<dbReference type="Proteomes" id="UP000051260">
    <property type="component" value="Unassembled WGS sequence"/>
</dbReference>
<reference evidence="11" key="1">
    <citation type="submission" date="2015-09" db="EMBL/GenBank/DDBJ databases">
        <authorList>
            <person name="Rodrigo-Torres L."/>
            <person name="Arahal D.R."/>
        </authorList>
    </citation>
    <scope>NUCLEOTIDE SEQUENCE [LARGE SCALE GENOMIC DNA]</scope>
    <source>
        <strain evidence="11">CECT 5091</strain>
    </source>
</reference>
<keyword evidence="11" id="KW-1185">Reference proteome</keyword>
<evidence type="ECO:0000256" key="5">
    <source>
        <dbReference type="ARBA" id="ARBA00022989"/>
    </source>
</evidence>
<dbReference type="SUPFAM" id="SSF103088">
    <property type="entry name" value="OmpA-like"/>
    <property type="match status" value="1"/>
</dbReference>
<proteinExistence type="inferred from homology"/>
<name>A0A0P1II39_9RHOB</name>
<protein>
    <submittedName>
        <fullName evidence="10">Chemotaxis protein LafU</fullName>
    </submittedName>
</protein>
<gene>
    <name evidence="10" type="primary">lafU</name>
    <name evidence="10" type="ORF">RUE5091_02428</name>
</gene>